<organism evidence="10 11">
    <name type="scientific">Gadus morhua</name>
    <name type="common">Atlantic cod</name>
    <dbReference type="NCBI Taxonomy" id="8049"/>
    <lineage>
        <taxon>Eukaryota</taxon>
        <taxon>Metazoa</taxon>
        <taxon>Chordata</taxon>
        <taxon>Craniata</taxon>
        <taxon>Vertebrata</taxon>
        <taxon>Euteleostomi</taxon>
        <taxon>Actinopterygii</taxon>
        <taxon>Neopterygii</taxon>
        <taxon>Teleostei</taxon>
        <taxon>Neoteleostei</taxon>
        <taxon>Acanthomorphata</taxon>
        <taxon>Zeiogadaria</taxon>
        <taxon>Gadariae</taxon>
        <taxon>Gadiformes</taxon>
        <taxon>Gadoidei</taxon>
        <taxon>Gadidae</taxon>
        <taxon>Gadus</taxon>
    </lineage>
</organism>
<comment type="subcellular location">
    <subcellularLocation>
        <location evidence="1">Membrane</location>
    </subcellularLocation>
</comment>
<dbReference type="GeneTree" id="ENSGT00940000158358"/>
<dbReference type="GO" id="GO:0071526">
    <property type="term" value="P:semaphorin-plexin signaling pathway"/>
    <property type="evidence" value="ECO:0007669"/>
    <property type="project" value="TreeGrafter"/>
</dbReference>
<dbReference type="GeneID" id="115558566"/>
<evidence type="ECO:0000259" key="9">
    <source>
        <dbReference type="PROSITE" id="PS51004"/>
    </source>
</evidence>
<dbReference type="Pfam" id="PF01403">
    <property type="entry name" value="Sema"/>
    <property type="match status" value="1"/>
</dbReference>
<dbReference type="SMART" id="SM00630">
    <property type="entry name" value="Sema"/>
    <property type="match status" value="1"/>
</dbReference>
<protein>
    <submittedName>
        <fullName evidence="10">Semaphorin-7A-like</fullName>
    </submittedName>
</protein>
<reference evidence="10" key="1">
    <citation type="submission" date="2025-08" db="UniProtKB">
        <authorList>
            <consortium name="Ensembl"/>
        </authorList>
    </citation>
    <scope>IDENTIFICATION</scope>
</reference>
<feature type="domain" description="Sema" evidence="9">
    <location>
        <begin position="1"/>
        <end position="461"/>
    </location>
</feature>
<dbReference type="RefSeq" id="XP_030232636.1">
    <property type="nucleotide sequence ID" value="XM_030376776.1"/>
</dbReference>
<dbReference type="SMART" id="SM00423">
    <property type="entry name" value="PSI"/>
    <property type="match status" value="1"/>
</dbReference>
<reference evidence="10" key="2">
    <citation type="submission" date="2025-09" db="UniProtKB">
        <authorList>
            <consortium name="Ensembl"/>
        </authorList>
    </citation>
    <scope>IDENTIFICATION</scope>
</reference>
<dbReference type="OrthoDB" id="9988752at2759"/>
<feature type="domain" description="Ig-like" evidence="8">
    <location>
        <begin position="539"/>
        <end position="603"/>
    </location>
</feature>
<evidence type="ECO:0000256" key="4">
    <source>
        <dbReference type="ARBA" id="ARBA00023157"/>
    </source>
</evidence>
<evidence type="ECO:0000313" key="10">
    <source>
        <dbReference type="Ensembl" id="ENSGMOP00000022462.1"/>
    </source>
</evidence>
<evidence type="ECO:0000313" key="11">
    <source>
        <dbReference type="Proteomes" id="UP000694546"/>
    </source>
</evidence>
<dbReference type="InterPro" id="IPR015943">
    <property type="entry name" value="WD40/YVTN_repeat-like_dom_sf"/>
</dbReference>
<dbReference type="InterPro" id="IPR001627">
    <property type="entry name" value="Semap_dom"/>
</dbReference>
<dbReference type="Ensembl" id="ENSGMOT00000066216.1">
    <property type="protein sequence ID" value="ENSGMOP00000022462.1"/>
    <property type="gene ID" value="ENSGMOG00000030829.1"/>
</dbReference>
<evidence type="ECO:0000256" key="1">
    <source>
        <dbReference type="ARBA" id="ARBA00004370"/>
    </source>
</evidence>
<dbReference type="GO" id="GO:0030215">
    <property type="term" value="F:semaphorin receptor binding"/>
    <property type="evidence" value="ECO:0007669"/>
    <property type="project" value="InterPro"/>
</dbReference>
<dbReference type="InterPro" id="IPR016201">
    <property type="entry name" value="PSI"/>
</dbReference>
<accession>A0A8C4ZTR9</accession>
<evidence type="ECO:0000256" key="3">
    <source>
        <dbReference type="ARBA" id="ARBA00023136"/>
    </source>
</evidence>
<dbReference type="SUPFAM" id="SSF101912">
    <property type="entry name" value="Sema domain"/>
    <property type="match status" value="1"/>
</dbReference>
<dbReference type="Gene3D" id="2.60.40.10">
    <property type="entry name" value="Immunoglobulins"/>
    <property type="match status" value="1"/>
</dbReference>
<dbReference type="AlphaFoldDB" id="A0A8C4ZTR9"/>
<comment type="caution">
    <text evidence="6">Lacks conserved residue(s) required for the propagation of feature annotation.</text>
</comment>
<dbReference type="PANTHER" id="PTHR11036:SF144">
    <property type="entry name" value="SEMAPHORIN-7A-LIKE"/>
    <property type="match status" value="1"/>
</dbReference>
<dbReference type="GO" id="GO:0007411">
    <property type="term" value="P:axon guidance"/>
    <property type="evidence" value="ECO:0007669"/>
    <property type="project" value="TreeGrafter"/>
</dbReference>
<dbReference type="PROSITE" id="PS50835">
    <property type="entry name" value="IG_LIKE"/>
    <property type="match status" value="1"/>
</dbReference>
<dbReference type="GO" id="GO:0043931">
    <property type="term" value="P:ossification involved in bone maturation"/>
    <property type="evidence" value="ECO:0007669"/>
    <property type="project" value="TreeGrafter"/>
</dbReference>
<proteinExistence type="inferred from homology"/>
<dbReference type="Gene3D" id="2.130.10.10">
    <property type="entry name" value="YVTN repeat-like/Quinoprotein amine dehydrogenase"/>
    <property type="match status" value="1"/>
</dbReference>
<dbReference type="GO" id="GO:0000122">
    <property type="term" value="P:negative regulation of transcription by RNA polymerase II"/>
    <property type="evidence" value="ECO:0007669"/>
    <property type="project" value="TreeGrafter"/>
</dbReference>
<dbReference type="InterPro" id="IPR013783">
    <property type="entry name" value="Ig-like_fold"/>
</dbReference>
<dbReference type="GO" id="GO:0030335">
    <property type="term" value="P:positive regulation of cell migration"/>
    <property type="evidence" value="ECO:0007669"/>
    <property type="project" value="TreeGrafter"/>
</dbReference>
<keyword evidence="3" id="KW-0472">Membrane</keyword>
<dbReference type="GO" id="GO:0045499">
    <property type="term" value="F:chemorepellent activity"/>
    <property type="evidence" value="ECO:0007669"/>
    <property type="project" value="TreeGrafter"/>
</dbReference>
<sequence length="638" mass="71070">MKLFVAFILYMYIILAEAHRSPDPRLEFTHDMKMKRITLPHKQTHIQLVEDGANKVIMKADQHLYSLEFAQETNITTLGSRCEGGSPQVEPYAYNITVLHKLKGIENQVFLCETSETRTKCCIRDLSPSGECRAPKRLEGISSTIKEYRLRAGEPSLFIEAQGSDVLYVTQSSTENSIGIYKFGSDRVRPTAPDNAPLPVEPHYMGLVSFEGTNRTQDKLYAFFKEKNTAGDPESDMWLPFVAQVCKADTGGPKTKLQYQWTSQLKARLFCGDKASKQHFPELVGVAFYPQKDDDRVYGLFRNEWNMSAVCVFPVHAIRNVFETSSFKGNKGLPPVPRPGACPSFMGQHSKLLERLSFVQSHPEMDARVFPESTPLLVSNHHYTHIRLHAVAIQGAGHHVVLYLSLESGKIHKLLERKSGAFIIAEYSPFSDRTHVVDMMLQGDEMKLYVSSSREVVQVEMQQCDRYGPRCEDCVLASDPYCGWDRTHSACVPSTKETLQDVEGGNHSVCPSRKGYFGKSTLGKVPEEKHSVAKSRHFLNCPVTSRHAEYTWHGPGNVTMACKATENGCDLPIDSISPENQGVYSCMAVELGYKRTVVEGTVSPSAAGPGRHGGSGVDWVVAISLLQLAAIIVLQNTN</sequence>
<dbReference type="InterPro" id="IPR002165">
    <property type="entry name" value="Plexin_repeat"/>
</dbReference>
<keyword evidence="5" id="KW-0325">Glycoprotein</keyword>
<keyword evidence="11" id="KW-1185">Reference proteome</keyword>
<evidence type="ECO:0000256" key="7">
    <source>
        <dbReference type="SAM" id="SignalP"/>
    </source>
</evidence>
<dbReference type="InterPro" id="IPR007110">
    <property type="entry name" value="Ig-like_dom"/>
</dbReference>
<name>A0A8C4ZTR9_GADMO</name>
<dbReference type="Pfam" id="PF01437">
    <property type="entry name" value="PSI"/>
    <property type="match status" value="1"/>
</dbReference>
<dbReference type="InterPro" id="IPR027231">
    <property type="entry name" value="Semaphorin"/>
</dbReference>
<gene>
    <name evidence="10" type="primary">LOC115558566</name>
</gene>
<evidence type="ECO:0000259" key="8">
    <source>
        <dbReference type="PROSITE" id="PS50835"/>
    </source>
</evidence>
<evidence type="ECO:0000256" key="5">
    <source>
        <dbReference type="ARBA" id="ARBA00023180"/>
    </source>
</evidence>
<dbReference type="SUPFAM" id="SSF103575">
    <property type="entry name" value="Plexin repeat"/>
    <property type="match status" value="1"/>
</dbReference>
<dbReference type="Gene3D" id="3.30.1680.10">
    <property type="entry name" value="ligand-binding face of the semaphorins, domain 2"/>
    <property type="match status" value="1"/>
</dbReference>
<dbReference type="PANTHER" id="PTHR11036">
    <property type="entry name" value="SEMAPHORIN"/>
    <property type="match status" value="1"/>
</dbReference>
<dbReference type="PROSITE" id="PS51004">
    <property type="entry name" value="SEMA"/>
    <property type="match status" value="1"/>
</dbReference>
<dbReference type="GO" id="GO:0005615">
    <property type="term" value="C:extracellular space"/>
    <property type="evidence" value="ECO:0007669"/>
    <property type="project" value="TreeGrafter"/>
</dbReference>
<dbReference type="OMA" id="GIHKFGS"/>
<keyword evidence="4" id="KW-1015">Disulfide bond</keyword>
<feature type="signal peptide" evidence="7">
    <location>
        <begin position="1"/>
        <end position="18"/>
    </location>
</feature>
<dbReference type="SUPFAM" id="SSF48726">
    <property type="entry name" value="Immunoglobulin"/>
    <property type="match status" value="1"/>
</dbReference>
<dbReference type="InterPro" id="IPR036352">
    <property type="entry name" value="Semap_dom_sf"/>
</dbReference>
<keyword evidence="7" id="KW-0732">Signal</keyword>
<evidence type="ECO:0000256" key="6">
    <source>
        <dbReference type="PROSITE-ProRule" id="PRU00352"/>
    </source>
</evidence>
<dbReference type="Proteomes" id="UP000694546">
    <property type="component" value="Chromosome 14"/>
</dbReference>
<dbReference type="InterPro" id="IPR036179">
    <property type="entry name" value="Ig-like_dom_sf"/>
</dbReference>
<comment type="similarity">
    <text evidence="2">Belongs to the semaphorin family.</text>
</comment>
<dbReference type="GO" id="GO:0005886">
    <property type="term" value="C:plasma membrane"/>
    <property type="evidence" value="ECO:0007669"/>
    <property type="project" value="TreeGrafter"/>
</dbReference>
<evidence type="ECO:0000256" key="2">
    <source>
        <dbReference type="ARBA" id="ARBA00009492"/>
    </source>
</evidence>
<dbReference type="GO" id="GO:0001755">
    <property type="term" value="P:neural crest cell migration"/>
    <property type="evidence" value="ECO:0007669"/>
    <property type="project" value="TreeGrafter"/>
</dbReference>
<feature type="chain" id="PRO_5045197820" evidence="7">
    <location>
        <begin position="19"/>
        <end position="638"/>
    </location>
</feature>